<evidence type="ECO:0000259" key="16">
    <source>
        <dbReference type="PROSITE" id="PS51192"/>
    </source>
</evidence>
<dbReference type="PROSITE" id="PS51192">
    <property type="entry name" value="HELICASE_ATP_BIND_1"/>
    <property type="match status" value="1"/>
</dbReference>
<dbReference type="NCBIfam" id="TIGR00643">
    <property type="entry name" value="recG"/>
    <property type="match status" value="1"/>
</dbReference>
<dbReference type="CDD" id="cd04488">
    <property type="entry name" value="RecG_wedge_OBF"/>
    <property type="match status" value="1"/>
</dbReference>
<dbReference type="CDD" id="cd17992">
    <property type="entry name" value="DEXHc_RecG"/>
    <property type="match status" value="1"/>
</dbReference>
<dbReference type="GO" id="GO:0005524">
    <property type="term" value="F:ATP binding"/>
    <property type="evidence" value="ECO:0007669"/>
    <property type="project" value="UniProtKB-KW"/>
</dbReference>
<evidence type="ECO:0000256" key="6">
    <source>
        <dbReference type="ARBA" id="ARBA00022806"/>
    </source>
</evidence>
<dbReference type="EMBL" id="JACRWC010000109">
    <property type="protein sequence ID" value="MBC6000157.1"/>
    <property type="molecule type" value="Genomic_DNA"/>
</dbReference>
<dbReference type="PROSITE" id="PS51194">
    <property type="entry name" value="HELICASE_CTER"/>
    <property type="match status" value="1"/>
</dbReference>
<dbReference type="InterPro" id="IPR045562">
    <property type="entry name" value="RecG_dom3_C"/>
</dbReference>
<comment type="function">
    <text evidence="15">Plays a critical role in recombination and DNA repair. Helps process Holliday junction intermediates to mature products by catalyzing branch migration. Has replication fork regression activity, unwinds stalled or blocked replication forks to make a HJ that can be resolved. Has a DNA unwinding activity characteristic of a DNA helicase with 3'-5' polarity.</text>
</comment>
<dbReference type="PANTHER" id="PTHR47964:SF1">
    <property type="entry name" value="ATP-DEPENDENT DNA HELICASE HOMOLOG RECG, CHLOROPLASTIC"/>
    <property type="match status" value="1"/>
</dbReference>
<evidence type="ECO:0000256" key="2">
    <source>
        <dbReference type="ARBA" id="ARBA00017846"/>
    </source>
</evidence>
<dbReference type="EC" id="5.6.2.4" evidence="13 15"/>
<dbReference type="Proteomes" id="UP000644115">
    <property type="component" value="Unassembled WGS sequence"/>
</dbReference>
<evidence type="ECO:0000256" key="7">
    <source>
        <dbReference type="ARBA" id="ARBA00022840"/>
    </source>
</evidence>
<dbReference type="Gene3D" id="2.40.50.140">
    <property type="entry name" value="Nucleic acid-binding proteins"/>
    <property type="match status" value="1"/>
</dbReference>
<evidence type="ECO:0000256" key="1">
    <source>
        <dbReference type="ARBA" id="ARBA00007504"/>
    </source>
</evidence>
<dbReference type="RefSeq" id="WP_249287479.1">
    <property type="nucleotide sequence ID" value="NZ_JACRWC010000109.1"/>
</dbReference>
<keyword evidence="3 15" id="KW-0547">Nucleotide-binding</keyword>
<gene>
    <name evidence="18" type="primary">recG</name>
    <name evidence="18" type="ORF">H8876_09110</name>
</gene>
<keyword evidence="8" id="KW-0238">DNA-binding</keyword>
<dbReference type="InterPro" id="IPR012340">
    <property type="entry name" value="NA-bd_OB-fold"/>
</dbReference>
<dbReference type="Pfam" id="PF00270">
    <property type="entry name" value="DEAD"/>
    <property type="match status" value="1"/>
</dbReference>
<dbReference type="Gene3D" id="3.40.50.300">
    <property type="entry name" value="P-loop containing nucleotide triphosphate hydrolases"/>
    <property type="match status" value="2"/>
</dbReference>
<evidence type="ECO:0000313" key="19">
    <source>
        <dbReference type="Proteomes" id="UP000644115"/>
    </source>
</evidence>
<dbReference type="Pfam" id="PF00271">
    <property type="entry name" value="Helicase_C"/>
    <property type="match status" value="1"/>
</dbReference>
<sequence length="681" mass="77148">MELFDVITDLRGVGPKKAAALKKLNIHTLEDLLFFFPRDYEDRRACSAIGDLKEGSAFLIRGTVDLVVKDKYRYGGKQRLRVLVSDDTGSLEVVFFHAVYLKDKFRTGSEWVFYGKVSRNFGKLQMLQPEFCDIEEESGFRGIFPVYPLSQGLSQKDMRKWQQQIRSLCREAKDAIPQKLIKENRLCSMEYALQNIHFPEEKQKLLEAKYRLIFDELLILQTGLFAVRQNIKTGEKGIRISKKVDIQPYLGSFSYELTGAQRRCIEEIEGDLESSRAMNRLVQGDVGSGKTAVAEAAMYKAVRGGCQAVMMAPTEILAHQHFEGLRKSFAAHGIRVGFLSGSLKASEKREILEQLKDGQIDILVGTHAVIQPEVEFARLGLVITDEQHRFGVNQRIRLKEKGQNPNVLVMTATPIPRTLAVVLYGDLDVSVLDEMPPGRQVIKTRNVTGEKREACYDFVEKQLQQGRQAYVVTPLIEDSDTLDLKSVQTVYEELAKRFAEYKVALIHGSMKQVEKDQVMQEFYLGEIDVLVATVVIEVGINVPNASVIVIENAERFGLAQLHQLRGRVGRGRWQSYCFLITQSQSELAQKRGEIMQSSSDGFFIAEEDMKLRGPGDIFGTRQHGIPELNVADLAKHLKIMEHARQEAKKILAEDPLLQKEENAELKRRITKLFGEDMSLNL</sequence>
<dbReference type="GO" id="GO:0006310">
    <property type="term" value="P:DNA recombination"/>
    <property type="evidence" value="ECO:0007669"/>
    <property type="project" value="UniProtKB-UniRule"/>
</dbReference>
<evidence type="ECO:0000256" key="9">
    <source>
        <dbReference type="ARBA" id="ARBA00023172"/>
    </source>
</evidence>
<feature type="domain" description="Helicase C-terminal" evidence="17">
    <location>
        <begin position="465"/>
        <end position="610"/>
    </location>
</feature>
<keyword evidence="19" id="KW-1185">Reference proteome</keyword>
<dbReference type="AlphaFoldDB" id="A0A923SMG0"/>
<organism evidence="18 19">
    <name type="scientific">Lentihominibacter faecis</name>
    <dbReference type="NCBI Taxonomy" id="2764712"/>
    <lineage>
        <taxon>Bacteria</taxon>
        <taxon>Bacillati</taxon>
        <taxon>Bacillota</taxon>
        <taxon>Clostridia</taxon>
        <taxon>Peptostreptococcales</taxon>
        <taxon>Anaerovoracaceae</taxon>
        <taxon>Lentihominibacter</taxon>
    </lineage>
</organism>
<keyword evidence="5 15" id="KW-0378">Hydrolase</keyword>
<evidence type="ECO:0000256" key="13">
    <source>
        <dbReference type="ARBA" id="ARBA00034808"/>
    </source>
</evidence>
<dbReference type="InterPro" id="IPR027417">
    <property type="entry name" value="P-loop_NTPase"/>
</dbReference>
<evidence type="ECO:0000256" key="14">
    <source>
        <dbReference type="ARBA" id="ARBA00048988"/>
    </source>
</evidence>
<reference evidence="18" key="1">
    <citation type="submission" date="2020-08" db="EMBL/GenBank/DDBJ databases">
        <authorList>
            <person name="Liu C."/>
            <person name="Sun Q."/>
        </authorList>
    </citation>
    <scope>NUCLEOTIDE SEQUENCE</scope>
    <source>
        <strain evidence="18">BX16</strain>
    </source>
</reference>
<keyword evidence="4 15" id="KW-0227">DNA damage</keyword>
<comment type="catalytic activity">
    <reaction evidence="12 15">
        <text>Couples ATP hydrolysis with the unwinding of duplex DNA by translocating in the 3'-5' direction.</text>
        <dbReference type="EC" id="5.6.2.4"/>
    </reaction>
</comment>
<keyword evidence="10 15" id="KW-0234">DNA repair</keyword>
<evidence type="ECO:0000256" key="12">
    <source>
        <dbReference type="ARBA" id="ARBA00034617"/>
    </source>
</evidence>
<keyword evidence="7 15" id="KW-0067">ATP-binding</keyword>
<dbReference type="GO" id="GO:0016787">
    <property type="term" value="F:hydrolase activity"/>
    <property type="evidence" value="ECO:0007669"/>
    <property type="project" value="UniProtKB-KW"/>
</dbReference>
<dbReference type="InterPro" id="IPR014001">
    <property type="entry name" value="Helicase_ATP-bd"/>
</dbReference>
<keyword evidence="11" id="KW-0413">Isomerase</keyword>
<dbReference type="Pfam" id="PF17191">
    <property type="entry name" value="RecG_wedge"/>
    <property type="match status" value="1"/>
</dbReference>
<feature type="domain" description="Helicase ATP-binding" evidence="16">
    <location>
        <begin position="271"/>
        <end position="432"/>
    </location>
</feature>
<dbReference type="SMART" id="SM00490">
    <property type="entry name" value="HELICc"/>
    <property type="match status" value="1"/>
</dbReference>
<dbReference type="Pfam" id="PF19833">
    <property type="entry name" value="RecG_dom3_C"/>
    <property type="match status" value="1"/>
</dbReference>
<dbReference type="PANTHER" id="PTHR47964">
    <property type="entry name" value="ATP-DEPENDENT DNA HELICASE HOMOLOG RECG, CHLOROPLASTIC"/>
    <property type="match status" value="1"/>
</dbReference>
<dbReference type="NCBIfam" id="NF008168">
    <property type="entry name" value="PRK10917.2-2"/>
    <property type="match status" value="1"/>
</dbReference>
<evidence type="ECO:0000256" key="5">
    <source>
        <dbReference type="ARBA" id="ARBA00022801"/>
    </source>
</evidence>
<evidence type="ECO:0000313" key="18">
    <source>
        <dbReference type="EMBL" id="MBC6000157.1"/>
    </source>
</evidence>
<comment type="caution">
    <text evidence="18">The sequence shown here is derived from an EMBL/GenBank/DDBJ whole genome shotgun (WGS) entry which is preliminary data.</text>
</comment>
<comment type="catalytic activity">
    <reaction evidence="14 15">
        <text>ATP + H2O = ADP + phosphate + H(+)</text>
        <dbReference type="Rhea" id="RHEA:13065"/>
        <dbReference type="ChEBI" id="CHEBI:15377"/>
        <dbReference type="ChEBI" id="CHEBI:15378"/>
        <dbReference type="ChEBI" id="CHEBI:30616"/>
        <dbReference type="ChEBI" id="CHEBI:43474"/>
        <dbReference type="ChEBI" id="CHEBI:456216"/>
        <dbReference type="EC" id="5.6.2.4"/>
    </reaction>
</comment>
<dbReference type="InterPro" id="IPR033454">
    <property type="entry name" value="RecG_wedge"/>
</dbReference>
<dbReference type="InterPro" id="IPR004609">
    <property type="entry name" value="ATP-dep_DNA_helicase_RecG"/>
</dbReference>
<keyword evidence="9 15" id="KW-0233">DNA recombination</keyword>
<dbReference type="InterPro" id="IPR047112">
    <property type="entry name" value="RecG/Mfd"/>
</dbReference>
<dbReference type="SMART" id="SM00487">
    <property type="entry name" value="DEXDc"/>
    <property type="match status" value="1"/>
</dbReference>
<dbReference type="SUPFAM" id="SSF52540">
    <property type="entry name" value="P-loop containing nucleoside triphosphate hydrolases"/>
    <property type="match status" value="2"/>
</dbReference>
<dbReference type="GO" id="GO:0003677">
    <property type="term" value="F:DNA binding"/>
    <property type="evidence" value="ECO:0007669"/>
    <property type="project" value="UniProtKB-KW"/>
</dbReference>
<protein>
    <recommendedName>
        <fullName evidence="2 15">ATP-dependent DNA helicase RecG</fullName>
        <ecNumber evidence="13 15">5.6.2.4</ecNumber>
    </recommendedName>
</protein>
<evidence type="ECO:0000256" key="15">
    <source>
        <dbReference type="RuleBase" id="RU363016"/>
    </source>
</evidence>
<evidence type="ECO:0000256" key="8">
    <source>
        <dbReference type="ARBA" id="ARBA00023125"/>
    </source>
</evidence>
<dbReference type="InterPro" id="IPR001650">
    <property type="entry name" value="Helicase_C-like"/>
</dbReference>
<dbReference type="NCBIfam" id="NF008165">
    <property type="entry name" value="PRK10917.1-3"/>
    <property type="match status" value="1"/>
</dbReference>
<dbReference type="SUPFAM" id="SSF50249">
    <property type="entry name" value="Nucleic acid-binding proteins"/>
    <property type="match status" value="1"/>
</dbReference>
<keyword evidence="6 15" id="KW-0347">Helicase</keyword>
<evidence type="ECO:0000256" key="4">
    <source>
        <dbReference type="ARBA" id="ARBA00022763"/>
    </source>
</evidence>
<evidence type="ECO:0000256" key="11">
    <source>
        <dbReference type="ARBA" id="ARBA00023235"/>
    </source>
</evidence>
<name>A0A923SMG0_9FIRM</name>
<dbReference type="GO" id="GO:0006281">
    <property type="term" value="P:DNA repair"/>
    <property type="evidence" value="ECO:0007669"/>
    <property type="project" value="UniProtKB-UniRule"/>
</dbReference>
<dbReference type="InterPro" id="IPR011545">
    <property type="entry name" value="DEAD/DEAH_box_helicase_dom"/>
</dbReference>
<evidence type="ECO:0000256" key="10">
    <source>
        <dbReference type="ARBA" id="ARBA00023204"/>
    </source>
</evidence>
<proteinExistence type="inferred from homology"/>
<evidence type="ECO:0000256" key="3">
    <source>
        <dbReference type="ARBA" id="ARBA00022741"/>
    </source>
</evidence>
<comment type="similarity">
    <text evidence="1 15">Belongs to the helicase family. RecG subfamily.</text>
</comment>
<dbReference type="GO" id="GO:0043138">
    <property type="term" value="F:3'-5' DNA helicase activity"/>
    <property type="evidence" value="ECO:0007669"/>
    <property type="project" value="UniProtKB-EC"/>
</dbReference>
<evidence type="ECO:0000259" key="17">
    <source>
        <dbReference type="PROSITE" id="PS51194"/>
    </source>
</evidence>
<accession>A0A923SMG0</accession>